<feature type="domain" description="PapC-like C-terminal" evidence="11">
    <location>
        <begin position="763"/>
        <end position="824"/>
    </location>
</feature>
<evidence type="ECO:0000313" key="13">
    <source>
        <dbReference type="EMBL" id="KAA1144492.1"/>
    </source>
</evidence>
<evidence type="ECO:0000313" key="14">
    <source>
        <dbReference type="Proteomes" id="UP000323297"/>
    </source>
</evidence>
<evidence type="ECO:0000259" key="12">
    <source>
        <dbReference type="Pfam" id="PF13954"/>
    </source>
</evidence>
<dbReference type="PANTHER" id="PTHR30451">
    <property type="entry name" value="OUTER MEMBRANE USHER PROTEIN"/>
    <property type="match status" value="1"/>
</dbReference>
<reference evidence="13 14" key="1">
    <citation type="submission" date="2019-08" db="EMBL/GenBank/DDBJ databases">
        <title>Draft genome sequence of Citrobacter portucalensis strain isolated from green turtle.</title>
        <authorList>
            <person name="Fernandes M.R."/>
            <person name="Sellera F.P."/>
            <person name="Goldeberg D.W."/>
            <person name="Costa D.C."/>
            <person name="Lincopan N."/>
        </authorList>
    </citation>
    <scope>NUCLEOTIDE SEQUENCE [LARGE SCALE GENOMIC DNA]</scope>
    <source>
        <strain evidence="13 14">TV06</strain>
    </source>
</reference>
<organism evidence="13 14">
    <name type="scientific">Citrobacter portucalensis</name>
    <dbReference type="NCBI Taxonomy" id="1639133"/>
    <lineage>
        <taxon>Bacteria</taxon>
        <taxon>Pseudomonadati</taxon>
        <taxon>Pseudomonadota</taxon>
        <taxon>Gammaproteobacteria</taxon>
        <taxon>Enterobacterales</taxon>
        <taxon>Enterobacteriaceae</taxon>
        <taxon>Citrobacter</taxon>
        <taxon>Citrobacter freundii complex</taxon>
    </lineage>
</organism>
<dbReference type="RefSeq" id="WP_149607531.1">
    <property type="nucleotide sequence ID" value="NZ_VTZD01000011.1"/>
</dbReference>
<dbReference type="AlphaFoldDB" id="A0A5B0T2W5"/>
<comment type="similarity">
    <text evidence="2 10">Belongs to the fimbrial export usher family.</text>
</comment>
<comment type="subcellular location">
    <subcellularLocation>
        <location evidence="1 10">Cell outer membrane</location>
        <topology evidence="1 10">Multi-pass membrane protein</topology>
    </subcellularLocation>
</comment>
<dbReference type="Proteomes" id="UP000323297">
    <property type="component" value="Unassembled WGS sequence"/>
</dbReference>
<dbReference type="Gene3D" id="2.60.40.2610">
    <property type="entry name" value="Outer membrane usher protein FimD, plug domain"/>
    <property type="match status" value="1"/>
</dbReference>
<evidence type="ECO:0000256" key="5">
    <source>
        <dbReference type="ARBA" id="ARBA00022558"/>
    </source>
</evidence>
<evidence type="ECO:0000256" key="10">
    <source>
        <dbReference type="RuleBase" id="RU003884"/>
    </source>
</evidence>
<evidence type="ECO:0000259" key="11">
    <source>
        <dbReference type="Pfam" id="PF13953"/>
    </source>
</evidence>
<keyword evidence="8 10" id="KW-0472">Membrane</keyword>
<feature type="domain" description="PapC N-terminal" evidence="12">
    <location>
        <begin position="34"/>
        <end position="181"/>
    </location>
</feature>
<dbReference type="Gene3D" id="2.60.40.3110">
    <property type="match status" value="1"/>
</dbReference>
<sequence>MNNPAPRLMIILLVLLLAVLLFRLCLRSAQARETFNSHALEIDNPGQPVADLSAFAESDGQLPGTYRVTVYVNGERQGQAQDIAFISGPDKKLSAQVTPAMLKAWGVKTDVFPALAALPPEKPLENIGRYIPMATTDLRFSQLQLNVSIPQAAMDASARGAVDPSEWDEGVPAALLNYNLSGSNTWRNGENGSDDNYYANLQGGLNFGAWRLRNYSTWNYDEDNGSHWDSVNTYLQRDIQRLKGQLTLGDSYTPSDIFDSVQFRGAQLASDDNMLPDSLRGFAPVIRGIAQSNAQVTIKQNGYIIYQSYVAPGAFTITDLYPTSGSGDLEVTIKEADGSERTFVQPFSAVPIMQREGHLKYALTAGKYRSGNEDSDEPQFGLVTAIYGLPHAITVYGGTLYSEDYQSGAAGLGFGLGTFGSLSADITAAQTTLNNGETHNGQSYRVQYSKDFQTTDTSFTLAAYRYSTEGFYTFQEANDLRPDGDDGWRMTWNKRQRLQLDLSQSMGSYGSVFVSGYQQDYWEEDGYERTLSTGWNGNINGISYSITYSYSDYPDSTQPADRQLAFNIQVPLSKFLSGGAANNAWASYSVNTAKHGDTRQQAGLNGTALADNNLSYSLQQSYTNHGTGGSGNINADYKGGQGEITGGYNYDDDSQQVNYGLKGGVVVHPHGLTLSQPLGESLAVVKAPGADDAKVQNNTGVYTDWRGYAVVPYVNPYKKNRIALDTSTLGDEVDIDTAVQTVTPTQGAVVMAAFSTRVGRRVLMTLLYRGLPVPFGAKATLKEGGSGIVGDDGQVYLTGVPDEGDIAVGWNGARQCVAHYRLPENAGNTPVTETEQECRE</sequence>
<dbReference type="Pfam" id="PF13954">
    <property type="entry name" value="PapC_N"/>
    <property type="match status" value="1"/>
</dbReference>
<keyword evidence="6 10" id="KW-0812">Transmembrane</keyword>
<dbReference type="Gene3D" id="3.10.20.410">
    <property type="match status" value="1"/>
</dbReference>
<evidence type="ECO:0000256" key="6">
    <source>
        <dbReference type="ARBA" id="ARBA00022692"/>
    </source>
</evidence>
<evidence type="ECO:0000256" key="8">
    <source>
        <dbReference type="ARBA" id="ARBA00023136"/>
    </source>
</evidence>
<dbReference type="InterPro" id="IPR000015">
    <property type="entry name" value="Fimb_usher"/>
</dbReference>
<keyword evidence="4" id="KW-1134">Transmembrane beta strand</keyword>
<protein>
    <submittedName>
        <fullName evidence="13">Fimbrial biogenesis outer membrane usher protein</fullName>
    </submittedName>
</protein>
<dbReference type="GO" id="GO:0015473">
    <property type="term" value="F:fimbrial usher porin activity"/>
    <property type="evidence" value="ECO:0007669"/>
    <property type="project" value="InterPro"/>
</dbReference>
<dbReference type="InterPro" id="IPR018030">
    <property type="entry name" value="Fimbrial_membr_usher_CS"/>
</dbReference>
<keyword evidence="5 10" id="KW-1029">Fimbrium biogenesis</keyword>
<dbReference type="Pfam" id="PF13953">
    <property type="entry name" value="PapC_C"/>
    <property type="match status" value="1"/>
</dbReference>
<dbReference type="SUPFAM" id="SSF141729">
    <property type="entry name" value="FimD N-terminal domain-like"/>
    <property type="match status" value="1"/>
</dbReference>
<dbReference type="FunFam" id="2.60.40.2610:FF:000001">
    <property type="entry name" value="Outer membrane fimbrial usher protein"/>
    <property type="match status" value="1"/>
</dbReference>
<dbReference type="InterPro" id="IPR042186">
    <property type="entry name" value="FimD_plug_dom"/>
</dbReference>
<dbReference type="InterPro" id="IPR037224">
    <property type="entry name" value="PapC_N_sf"/>
</dbReference>
<evidence type="ECO:0000256" key="3">
    <source>
        <dbReference type="ARBA" id="ARBA00022448"/>
    </source>
</evidence>
<name>A0A5B0T2W5_9ENTR</name>
<dbReference type="PROSITE" id="PS01151">
    <property type="entry name" value="FIMBRIAL_USHER"/>
    <property type="match status" value="1"/>
</dbReference>
<evidence type="ECO:0000256" key="7">
    <source>
        <dbReference type="ARBA" id="ARBA00022729"/>
    </source>
</evidence>
<proteinExistence type="inferred from homology"/>
<evidence type="ECO:0000256" key="4">
    <source>
        <dbReference type="ARBA" id="ARBA00022452"/>
    </source>
</evidence>
<dbReference type="GO" id="GO:0009297">
    <property type="term" value="P:pilus assembly"/>
    <property type="evidence" value="ECO:0007669"/>
    <property type="project" value="InterPro"/>
</dbReference>
<keyword evidence="7" id="KW-0732">Signal</keyword>
<dbReference type="FunFam" id="2.60.40.3110:FF:000001">
    <property type="entry name" value="Putative fimbrial outer membrane usher"/>
    <property type="match status" value="1"/>
</dbReference>
<dbReference type="Gene3D" id="2.60.40.2070">
    <property type="match status" value="1"/>
</dbReference>
<accession>A0A5B0T2W5</accession>
<dbReference type="Pfam" id="PF00577">
    <property type="entry name" value="Usher"/>
    <property type="match status" value="1"/>
</dbReference>
<dbReference type="PANTHER" id="PTHR30451:SF21">
    <property type="entry name" value="FIMBRIAL USHER DOMAIN-CONTAINING PROTEIN YDET-RELATED"/>
    <property type="match status" value="1"/>
</dbReference>
<gene>
    <name evidence="13" type="ORF">D3H66_08720</name>
</gene>
<dbReference type="InterPro" id="IPR043142">
    <property type="entry name" value="PapC-like_C_sf"/>
</dbReference>
<dbReference type="InterPro" id="IPR025949">
    <property type="entry name" value="PapC-like_C"/>
</dbReference>
<evidence type="ECO:0000256" key="1">
    <source>
        <dbReference type="ARBA" id="ARBA00004571"/>
    </source>
</evidence>
<evidence type="ECO:0000256" key="9">
    <source>
        <dbReference type="ARBA" id="ARBA00023237"/>
    </source>
</evidence>
<comment type="caution">
    <text evidence="13">The sequence shown here is derived from an EMBL/GenBank/DDBJ whole genome shotgun (WGS) entry which is preliminary data.</text>
</comment>
<dbReference type="InterPro" id="IPR025885">
    <property type="entry name" value="PapC_N"/>
</dbReference>
<keyword evidence="9 10" id="KW-0998">Cell outer membrane</keyword>
<evidence type="ECO:0000256" key="2">
    <source>
        <dbReference type="ARBA" id="ARBA00008064"/>
    </source>
</evidence>
<dbReference type="GO" id="GO:0009279">
    <property type="term" value="C:cell outer membrane"/>
    <property type="evidence" value="ECO:0007669"/>
    <property type="project" value="UniProtKB-SubCell"/>
</dbReference>
<dbReference type="EMBL" id="VTZD01000011">
    <property type="protein sequence ID" value="KAA1144492.1"/>
    <property type="molecule type" value="Genomic_DNA"/>
</dbReference>
<keyword evidence="3 10" id="KW-0813">Transport</keyword>